<dbReference type="InterPro" id="IPR036291">
    <property type="entry name" value="NAD(P)-bd_dom_sf"/>
</dbReference>
<reference evidence="2 3" key="1">
    <citation type="submission" date="2019-02" db="EMBL/GenBank/DDBJ databases">
        <title>Deep-cultivation of Planctomycetes and their phenomic and genomic characterization uncovers novel biology.</title>
        <authorList>
            <person name="Wiegand S."/>
            <person name="Jogler M."/>
            <person name="Boedeker C."/>
            <person name="Pinto D."/>
            <person name="Vollmers J."/>
            <person name="Rivas-Marin E."/>
            <person name="Kohn T."/>
            <person name="Peeters S.H."/>
            <person name="Heuer A."/>
            <person name="Rast P."/>
            <person name="Oberbeckmann S."/>
            <person name="Bunk B."/>
            <person name="Jeske O."/>
            <person name="Meyerdierks A."/>
            <person name="Storesund J.E."/>
            <person name="Kallscheuer N."/>
            <person name="Luecker S."/>
            <person name="Lage O.M."/>
            <person name="Pohl T."/>
            <person name="Merkel B.J."/>
            <person name="Hornburger P."/>
            <person name="Mueller R.-W."/>
            <person name="Bruemmer F."/>
            <person name="Labrenz M."/>
            <person name="Spormann A.M."/>
            <person name="Op den Camp H."/>
            <person name="Overmann J."/>
            <person name="Amann R."/>
            <person name="Jetten M.S.M."/>
            <person name="Mascher T."/>
            <person name="Medema M.H."/>
            <person name="Devos D.P."/>
            <person name="Kaster A.-K."/>
            <person name="Ovreas L."/>
            <person name="Rohde M."/>
            <person name="Galperin M.Y."/>
            <person name="Jogler C."/>
        </authorList>
    </citation>
    <scope>NUCLEOTIDE SEQUENCE [LARGE SCALE GENOMIC DNA]</scope>
    <source>
        <strain evidence="2 3">Pan44</strain>
    </source>
</reference>
<evidence type="ECO:0000313" key="2">
    <source>
        <dbReference type="EMBL" id="QDT53998.1"/>
    </source>
</evidence>
<gene>
    <name evidence="2" type="ORF">Pan44_20250</name>
</gene>
<dbReference type="RefSeq" id="WP_197453987.1">
    <property type="nucleotide sequence ID" value="NZ_CP036271.1"/>
</dbReference>
<dbReference type="InParanoid" id="A0A517SCZ9"/>
<feature type="domain" description="NAD-dependent epimerase/dehydratase" evidence="1">
    <location>
        <begin position="4"/>
        <end position="200"/>
    </location>
</feature>
<protein>
    <submittedName>
        <fullName evidence="2">3 beta-hydroxysteroid dehydrogenase/Delta 5--&gt;4-isomerase</fullName>
    </submittedName>
</protein>
<keyword evidence="2" id="KW-0413">Isomerase</keyword>
<evidence type="ECO:0000259" key="1">
    <source>
        <dbReference type="Pfam" id="PF01370"/>
    </source>
</evidence>
<dbReference type="InterPro" id="IPR051207">
    <property type="entry name" value="ComplexI_NDUFA9_subunit"/>
</dbReference>
<dbReference type="Gene3D" id="3.40.50.720">
    <property type="entry name" value="NAD(P)-binding Rossmann-like Domain"/>
    <property type="match status" value="1"/>
</dbReference>
<dbReference type="KEGG" id="ccos:Pan44_20250"/>
<dbReference type="Proteomes" id="UP000315700">
    <property type="component" value="Chromosome"/>
</dbReference>
<dbReference type="EMBL" id="CP036271">
    <property type="protein sequence ID" value="QDT53998.1"/>
    <property type="molecule type" value="Genomic_DNA"/>
</dbReference>
<dbReference type="PANTHER" id="PTHR12126:SF11">
    <property type="entry name" value="NADH DEHYDROGENASE [UBIQUINONE] 1 ALPHA SUBCOMPLEX SUBUNIT 9, MITOCHONDRIAL"/>
    <property type="match status" value="1"/>
</dbReference>
<evidence type="ECO:0000313" key="3">
    <source>
        <dbReference type="Proteomes" id="UP000315700"/>
    </source>
</evidence>
<dbReference type="Pfam" id="PF01370">
    <property type="entry name" value="Epimerase"/>
    <property type="match status" value="1"/>
</dbReference>
<proteinExistence type="predicted"/>
<dbReference type="SUPFAM" id="SSF51735">
    <property type="entry name" value="NAD(P)-binding Rossmann-fold domains"/>
    <property type="match status" value="1"/>
</dbReference>
<organism evidence="2 3">
    <name type="scientific">Caulifigura coniformis</name>
    <dbReference type="NCBI Taxonomy" id="2527983"/>
    <lineage>
        <taxon>Bacteria</taxon>
        <taxon>Pseudomonadati</taxon>
        <taxon>Planctomycetota</taxon>
        <taxon>Planctomycetia</taxon>
        <taxon>Planctomycetales</taxon>
        <taxon>Planctomycetaceae</taxon>
        <taxon>Caulifigura</taxon>
    </lineage>
</organism>
<dbReference type="PANTHER" id="PTHR12126">
    <property type="entry name" value="NADH-UBIQUINONE OXIDOREDUCTASE 39 KDA SUBUNIT-RELATED"/>
    <property type="match status" value="1"/>
</dbReference>
<dbReference type="InterPro" id="IPR001509">
    <property type="entry name" value="Epimerase_deHydtase"/>
</dbReference>
<name>A0A517SCZ9_9PLAN</name>
<dbReference type="AlphaFoldDB" id="A0A517SCZ9"/>
<dbReference type="FunCoup" id="A0A517SCZ9">
    <property type="interactions" value="91"/>
</dbReference>
<dbReference type="GO" id="GO:0044877">
    <property type="term" value="F:protein-containing complex binding"/>
    <property type="evidence" value="ECO:0007669"/>
    <property type="project" value="TreeGrafter"/>
</dbReference>
<sequence length="505" mass="55401">MLLLVTGGTGVVGRGVIPELLAAGHQVRLLSRHAEEQAAEWPAGVECLNGDVTDPASLDEAARGCDVVIHVTGIVDEKPPEITFERVNVEGTRHVLEASSRAGVKRFVFISSLGADRGTSPYHRSKIEAEQLVSRFPREWVILRPGHVFGPGDEMISMVLKMVRTSPVVPEIGLGQHRFQPLWFKDFGKAVAKCVTRPELSRQILEVAGAEVITVSELLHTLSELTDRPALPLPLPAFLVKSTLWAFERGRRFLPGQAELPLNESKLTMLVEENMIAEGGPNALVDTLGIPPTPLADALRELADTLLENPLHTGVGRLEHKQFWIDLADAAVDAEGLMTLFKTRINEVMPIDFSAEPGAPQQVENGATLCAHLPGRGNIQVRVHQCDPDRVTFTTVEGHPLAGVVSFFAEGRSPGLRFTVETMARPANTLDWIAINLAGRWFQDLTWQNVAARMGELSGGQSPDGVQTKARTVEGEEARQIEQWADDFIATRRREKMEEEIALKN</sequence>
<dbReference type="GO" id="GO:0016853">
    <property type="term" value="F:isomerase activity"/>
    <property type="evidence" value="ECO:0007669"/>
    <property type="project" value="UniProtKB-KW"/>
</dbReference>
<keyword evidence="3" id="KW-1185">Reference proteome</keyword>
<accession>A0A517SCZ9</accession>